<dbReference type="Proteomes" id="UP000008291">
    <property type="component" value="Chromosome"/>
</dbReference>
<accession>Q3SIW7</accession>
<dbReference type="HOGENOM" id="CLU_079628_0_0_4"/>
<name>Q3SIW7_THIDA</name>
<dbReference type="GO" id="GO:0016787">
    <property type="term" value="F:hydrolase activity"/>
    <property type="evidence" value="ECO:0007669"/>
    <property type="project" value="UniProtKB-KW"/>
</dbReference>
<proteinExistence type="predicted"/>
<dbReference type="AlphaFoldDB" id="Q3SIW7"/>
<dbReference type="Pfam" id="PF05013">
    <property type="entry name" value="FGase"/>
    <property type="match status" value="1"/>
</dbReference>
<evidence type="ECO:0000313" key="1">
    <source>
        <dbReference type="EMBL" id="AAZ97408.1"/>
    </source>
</evidence>
<dbReference type="SUPFAM" id="SSF53187">
    <property type="entry name" value="Zn-dependent exopeptidases"/>
    <property type="match status" value="1"/>
</dbReference>
<dbReference type="STRING" id="292415.Tbd_1455"/>
<organism evidence="1 2">
    <name type="scientific">Thiobacillus denitrificans (strain ATCC 25259 / T1)</name>
    <dbReference type="NCBI Taxonomy" id="292415"/>
    <lineage>
        <taxon>Bacteria</taxon>
        <taxon>Pseudomonadati</taxon>
        <taxon>Pseudomonadota</taxon>
        <taxon>Betaproteobacteria</taxon>
        <taxon>Nitrosomonadales</taxon>
        <taxon>Thiobacillaceae</taxon>
        <taxon>Thiobacillus</taxon>
    </lineage>
</organism>
<dbReference type="InterPro" id="IPR007709">
    <property type="entry name" value="N-FG_amidohydro"/>
</dbReference>
<sequence length="235" mass="26349">MTMPGRPALLISCEHGGRRIPPPYRSLFAGHDALLRSHRGHDPGALALAREMAAAFGAPLIQSTVSRLLVDLNRSPGHPRLYSPMTRGLPAAARREVFARYYLPYRARIEAYVARVIENGERLVHIASHSFTPVLDGEVRHADVGLLYDPWRPGEVALCRGWQRAIEARAPAWKVRRNYPYTGSSDGLTAYLRKRFGPAQYVGVELEVNQKYVFARGRAWRALRETLIETLGDAL</sequence>
<reference evidence="1 2" key="1">
    <citation type="journal article" date="2006" name="J. Bacteriol.">
        <title>The genome sequence of the obligately chemolithoautotrophic, facultatively anaerobic bacterium Thiobacillus denitrificans.</title>
        <authorList>
            <person name="Beller H.R."/>
            <person name="Chain P.S."/>
            <person name="Letain T.E."/>
            <person name="Chakicherla A."/>
            <person name="Larimer F.W."/>
            <person name="Richardson P.M."/>
            <person name="Coleman M.A."/>
            <person name="Wood A.P."/>
            <person name="Kelly D.P."/>
        </authorList>
    </citation>
    <scope>NUCLEOTIDE SEQUENCE [LARGE SCALE GENOMIC DNA]</scope>
    <source>
        <strain evidence="1 2">ATCC 25259</strain>
    </source>
</reference>
<evidence type="ECO:0000313" key="2">
    <source>
        <dbReference type="Proteomes" id="UP000008291"/>
    </source>
</evidence>
<dbReference type="EMBL" id="CP000116">
    <property type="protein sequence ID" value="AAZ97408.1"/>
    <property type="molecule type" value="Genomic_DNA"/>
</dbReference>
<dbReference type="Gene3D" id="3.40.630.40">
    <property type="entry name" value="Zn-dependent exopeptidases"/>
    <property type="match status" value="1"/>
</dbReference>
<gene>
    <name evidence="1" type="ordered locus">Tbd_1455</name>
</gene>
<protein>
    <submittedName>
        <fullName evidence="1">N-formylglutamate amidohydrolase</fullName>
    </submittedName>
</protein>
<keyword evidence="1" id="KW-0378">Hydrolase</keyword>
<keyword evidence="2" id="KW-1185">Reference proteome</keyword>
<dbReference type="KEGG" id="tbd:Tbd_1455"/>
<dbReference type="eggNOG" id="COG3931">
    <property type="taxonomic scope" value="Bacteria"/>
</dbReference>